<gene>
    <name evidence="1" type="ORF">V5799_034466</name>
</gene>
<dbReference type="Proteomes" id="UP001321473">
    <property type="component" value="Unassembled WGS sequence"/>
</dbReference>
<dbReference type="AlphaFoldDB" id="A0AAQ4DKD9"/>
<dbReference type="InterPro" id="IPR032675">
    <property type="entry name" value="LRR_dom_sf"/>
</dbReference>
<reference evidence="1 2" key="1">
    <citation type="journal article" date="2023" name="Arcadia Sci">
        <title>De novo assembly of a long-read Amblyomma americanum tick genome.</title>
        <authorList>
            <person name="Chou S."/>
            <person name="Poskanzer K.E."/>
            <person name="Rollins M."/>
            <person name="Thuy-Boun P.S."/>
        </authorList>
    </citation>
    <scope>NUCLEOTIDE SEQUENCE [LARGE SCALE GENOMIC DNA]</scope>
    <source>
        <strain evidence="1">F_SG_1</strain>
        <tissue evidence="1">Salivary glands</tissue>
    </source>
</reference>
<name>A0AAQ4DKD9_AMBAM</name>
<keyword evidence="2" id="KW-1185">Reference proteome</keyword>
<evidence type="ECO:0000313" key="2">
    <source>
        <dbReference type="Proteomes" id="UP001321473"/>
    </source>
</evidence>
<organism evidence="1 2">
    <name type="scientific">Amblyomma americanum</name>
    <name type="common">Lone star tick</name>
    <dbReference type="NCBI Taxonomy" id="6943"/>
    <lineage>
        <taxon>Eukaryota</taxon>
        <taxon>Metazoa</taxon>
        <taxon>Ecdysozoa</taxon>
        <taxon>Arthropoda</taxon>
        <taxon>Chelicerata</taxon>
        <taxon>Arachnida</taxon>
        <taxon>Acari</taxon>
        <taxon>Parasitiformes</taxon>
        <taxon>Ixodida</taxon>
        <taxon>Ixodoidea</taxon>
        <taxon>Ixodidae</taxon>
        <taxon>Amblyomminae</taxon>
        <taxon>Amblyomma</taxon>
    </lineage>
</organism>
<comment type="caution">
    <text evidence="1">The sequence shown here is derived from an EMBL/GenBank/DDBJ whole genome shotgun (WGS) entry which is preliminary data.</text>
</comment>
<protein>
    <submittedName>
        <fullName evidence="1">Uncharacterized protein</fullName>
    </submittedName>
</protein>
<sequence>MLEKPLPAGRPLPKQLILDTGRSKITTDHRGLIKHRSFLVKQNFPSALLAGCPGLKSAKGFLSTVQDVLTKTHTLVIVHNRNHIVDLTAWFPTVRALILYHNLNVQLIEKAYVQVKRPSSCLERLCGTTPGMGADELSLGPFTLTTLFACCPELSQLQAPMQYVVKTAKQFKEGQWDYPLPVLNNCRELSLGGIARVRGGRYAMLATTDAETIDMALEQYPDVEEMQVATLSSSVLARITKFRRLQRLAVMCHENDALCDFDPHMSAVLQEFSLTHLVLVCFEGVRLSTIAGTCRNLEKLSISGSKFLNEDIPLDAFPKLTSLSVGDSVSDQAFFSLLLAARGLTELCLDCKCTVSAYIRGPLVEPRPRHESLQRLSLGTDLSLKALHATTEDLHATMKCAPALKRLSTDSYDIRIFVGNYYPRVKVAWTSCTVCAAEFPKMDAQQEELWRTVFLGRPAAALSS</sequence>
<proteinExistence type="predicted"/>
<dbReference type="SUPFAM" id="SSF52058">
    <property type="entry name" value="L domain-like"/>
    <property type="match status" value="1"/>
</dbReference>
<evidence type="ECO:0000313" key="1">
    <source>
        <dbReference type="EMBL" id="KAK8762929.1"/>
    </source>
</evidence>
<accession>A0AAQ4DKD9</accession>
<dbReference type="EMBL" id="JARKHS020029681">
    <property type="protein sequence ID" value="KAK8762929.1"/>
    <property type="molecule type" value="Genomic_DNA"/>
</dbReference>
<dbReference type="Gene3D" id="3.80.10.10">
    <property type="entry name" value="Ribonuclease Inhibitor"/>
    <property type="match status" value="1"/>
</dbReference>